<dbReference type="InterPro" id="IPR050700">
    <property type="entry name" value="YIM1/Zinc_Alcohol_DH_Fams"/>
</dbReference>
<accession>A0ABW4A164</accession>
<gene>
    <name evidence="3" type="ORF">ACFQ5G_03120</name>
</gene>
<dbReference type="Pfam" id="PF13602">
    <property type="entry name" value="ADH_zinc_N_2"/>
    <property type="match status" value="1"/>
</dbReference>
<organism evidence="3 4">
    <name type="scientific">Actinoplanes sichuanensis</name>
    <dbReference type="NCBI Taxonomy" id="512349"/>
    <lineage>
        <taxon>Bacteria</taxon>
        <taxon>Bacillati</taxon>
        <taxon>Actinomycetota</taxon>
        <taxon>Actinomycetes</taxon>
        <taxon>Micromonosporales</taxon>
        <taxon>Micromonosporaceae</taxon>
        <taxon>Actinoplanes</taxon>
    </lineage>
</organism>
<dbReference type="Pfam" id="PF08240">
    <property type="entry name" value="ADH_N"/>
    <property type="match status" value="1"/>
</dbReference>
<keyword evidence="4" id="KW-1185">Reference proteome</keyword>
<dbReference type="EC" id="1.-.-.-" evidence="3"/>
<dbReference type="InterPro" id="IPR020843">
    <property type="entry name" value="ER"/>
</dbReference>
<dbReference type="Proteomes" id="UP001597183">
    <property type="component" value="Unassembled WGS sequence"/>
</dbReference>
<evidence type="ECO:0000259" key="2">
    <source>
        <dbReference type="SMART" id="SM00829"/>
    </source>
</evidence>
<evidence type="ECO:0000256" key="1">
    <source>
        <dbReference type="SAM" id="MobiDB-lite"/>
    </source>
</evidence>
<dbReference type="Pfam" id="PF00107">
    <property type="entry name" value="ADH_zinc_N"/>
    <property type="match status" value="1"/>
</dbReference>
<sequence length="358" mass="36945">MKAMRFHAYGEPTVLRYEDIDQPVPSAGEVLIRVAATSFNGVDGNIRAGFMQGPIPVTLPHTPGIDVSGTIAALGDDVTGLAVGDRVVGFLPMTGAGAAAEYVVAPAGILAPAPTAIDLTDAAALPTVGLTAYQALFDHAKLTSGQRVLINGAGGAVGDYAVQLAKGAGAYVIATTSTRTSDRAKAAGADEVINHTTVKPVEAALNADPVDPELDTEPVNPALNAKPADPALNVEPVNPEPNPKPVDPELNVEPVDVVLNLAPIDPAQLAALLDLIRPGGVLVNTTVWMPAPSDERRNVRGIDLFVRSDATQLTHLAGLVDSGELRVEVAQRVPLTELPSVHAQATAHTLPGKTVIIP</sequence>
<dbReference type="SMART" id="SM00829">
    <property type="entry name" value="PKS_ER"/>
    <property type="match status" value="1"/>
</dbReference>
<dbReference type="InterPro" id="IPR013154">
    <property type="entry name" value="ADH-like_N"/>
</dbReference>
<evidence type="ECO:0000313" key="4">
    <source>
        <dbReference type="Proteomes" id="UP001597183"/>
    </source>
</evidence>
<dbReference type="EMBL" id="JBHTMK010000005">
    <property type="protein sequence ID" value="MFD1364331.1"/>
    <property type="molecule type" value="Genomic_DNA"/>
</dbReference>
<reference evidence="4" key="1">
    <citation type="journal article" date="2019" name="Int. J. Syst. Evol. Microbiol.">
        <title>The Global Catalogue of Microorganisms (GCM) 10K type strain sequencing project: providing services to taxonomists for standard genome sequencing and annotation.</title>
        <authorList>
            <consortium name="The Broad Institute Genomics Platform"/>
            <consortium name="The Broad Institute Genome Sequencing Center for Infectious Disease"/>
            <person name="Wu L."/>
            <person name="Ma J."/>
        </authorList>
    </citation>
    <scope>NUCLEOTIDE SEQUENCE [LARGE SCALE GENOMIC DNA]</scope>
    <source>
        <strain evidence="4">CCM 7526</strain>
    </source>
</reference>
<dbReference type="Gene3D" id="3.90.180.10">
    <property type="entry name" value="Medium-chain alcohol dehydrogenases, catalytic domain"/>
    <property type="match status" value="2"/>
</dbReference>
<dbReference type="GO" id="GO:0016491">
    <property type="term" value="F:oxidoreductase activity"/>
    <property type="evidence" value="ECO:0007669"/>
    <property type="project" value="UniProtKB-KW"/>
</dbReference>
<evidence type="ECO:0000313" key="3">
    <source>
        <dbReference type="EMBL" id="MFD1364331.1"/>
    </source>
</evidence>
<dbReference type="InterPro" id="IPR013149">
    <property type="entry name" value="ADH-like_C"/>
</dbReference>
<dbReference type="Gene3D" id="3.40.50.720">
    <property type="entry name" value="NAD(P)-binding Rossmann-like Domain"/>
    <property type="match status" value="2"/>
</dbReference>
<dbReference type="CDD" id="cd05289">
    <property type="entry name" value="MDR_like_2"/>
    <property type="match status" value="1"/>
</dbReference>
<feature type="domain" description="Enoyl reductase (ER)" evidence="2">
    <location>
        <begin position="10"/>
        <end position="356"/>
    </location>
</feature>
<dbReference type="PANTHER" id="PTHR11695:SF294">
    <property type="entry name" value="RETICULON-4-INTERACTING PROTEIN 1, MITOCHONDRIAL"/>
    <property type="match status" value="1"/>
</dbReference>
<dbReference type="PANTHER" id="PTHR11695">
    <property type="entry name" value="ALCOHOL DEHYDROGENASE RELATED"/>
    <property type="match status" value="1"/>
</dbReference>
<protein>
    <submittedName>
        <fullName evidence="3">NADP-dependent oxidoreductase</fullName>
        <ecNumber evidence="3">1.-.-.-</ecNumber>
    </submittedName>
</protein>
<name>A0ABW4A164_9ACTN</name>
<feature type="region of interest" description="Disordered" evidence="1">
    <location>
        <begin position="224"/>
        <end position="243"/>
    </location>
</feature>
<dbReference type="RefSeq" id="WP_317791723.1">
    <property type="nucleotide sequence ID" value="NZ_AP028461.1"/>
</dbReference>
<dbReference type="InterPro" id="IPR036291">
    <property type="entry name" value="NAD(P)-bd_dom_sf"/>
</dbReference>
<comment type="caution">
    <text evidence="3">The sequence shown here is derived from an EMBL/GenBank/DDBJ whole genome shotgun (WGS) entry which is preliminary data.</text>
</comment>
<dbReference type="SUPFAM" id="SSF51735">
    <property type="entry name" value="NAD(P)-binding Rossmann-fold domains"/>
    <property type="match status" value="1"/>
</dbReference>
<dbReference type="InterPro" id="IPR011032">
    <property type="entry name" value="GroES-like_sf"/>
</dbReference>
<keyword evidence="3" id="KW-0560">Oxidoreductase</keyword>
<proteinExistence type="predicted"/>
<dbReference type="SUPFAM" id="SSF50129">
    <property type="entry name" value="GroES-like"/>
    <property type="match status" value="1"/>
</dbReference>